<dbReference type="InterPro" id="IPR016186">
    <property type="entry name" value="C-type_lectin-like/link_sf"/>
</dbReference>
<gene>
    <name evidence="3" type="ORF">MGAL_10B056672</name>
</gene>
<name>A0A8B6BU70_MYTGA</name>
<dbReference type="AlphaFoldDB" id="A0A8B6BU70"/>
<evidence type="ECO:0000259" key="2">
    <source>
        <dbReference type="PROSITE" id="PS50041"/>
    </source>
</evidence>
<proteinExistence type="predicted"/>
<feature type="compositionally biased region" description="Basic and acidic residues" evidence="1">
    <location>
        <begin position="220"/>
        <end position="248"/>
    </location>
</feature>
<dbReference type="PANTHER" id="PTHR22803">
    <property type="entry name" value="MANNOSE, PHOSPHOLIPASE, LECTIN RECEPTOR RELATED"/>
    <property type="match status" value="1"/>
</dbReference>
<evidence type="ECO:0000313" key="4">
    <source>
        <dbReference type="Proteomes" id="UP000596742"/>
    </source>
</evidence>
<evidence type="ECO:0000313" key="3">
    <source>
        <dbReference type="EMBL" id="VDH95426.1"/>
    </source>
</evidence>
<dbReference type="Proteomes" id="UP000596742">
    <property type="component" value="Unassembled WGS sequence"/>
</dbReference>
<evidence type="ECO:0000256" key="1">
    <source>
        <dbReference type="SAM" id="MobiDB-lite"/>
    </source>
</evidence>
<dbReference type="Gene3D" id="3.10.100.10">
    <property type="entry name" value="Mannose-Binding Protein A, subunit A"/>
    <property type="match status" value="2"/>
</dbReference>
<organism evidence="3 4">
    <name type="scientific">Mytilus galloprovincialis</name>
    <name type="common">Mediterranean mussel</name>
    <dbReference type="NCBI Taxonomy" id="29158"/>
    <lineage>
        <taxon>Eukaryota</taxon>
        <taxon>Metazoa</taxon>
        <taxon>Spiralia</taxon>
        <taxon>Lophotrochozoa</taxon>
        <taxon>Mollusca</taxon>
        <taxon>Bivalvia</taxon>
        <taxon>Autobranchia</taxon>
        <taxon>Pteriomorphia</taxon>
        <taxon>Mytilida</taxon>
        <taxon>Mytiloidea</taxon>
        <taxon>Mytilidae</taxon>
        <taxon>Mytilinae</taxon>
        <taxon>Mytilus</taxon>
    </lineage>
</organism>
<accession>A0A8B6BU70</accession>
<dbReference type="SMART" id="SM00034">
    <property type="entry name" value="CLECT"/>
    <property type="match status" value="1"/>
</dbReference>
<dbReference type="Pfam" id="PF00059">
    <property type="entry name" value="Lectin_C"/>
    <property type="match status" value="1"/>
</dbReference>
<dbReference type="OrthoDB" id="6077435at2759"/>
<comment type="caution">
    <text evidence="3">The sequence shown here is derived from an EMBL/GenBank/DDBJ whole genome shotgun (WGS) entry which is preliminary data.</text>
</comment>
<sequence length="248" mass="28311">MEYGSFDKIDNGKDSGKVNGNSYTWLLAKGNETLTPRLAYWSPTPVLQSSQYNNTCVYVKYSTDSSDVAWTTDTCATKRNFVCKKAEGTCQPGWLAHQNRCYQFNTQYTLSWQQSDQYCKTQGGRLVESYGKTATNFINSYLSQFQDARIDSFWIGGTDNNTNNYTWSYGQQIKYQNWAVNPPVNTANRQDCVYINTDSAEELEEAQVEAEIEAPNAVVTDDKEPSLEIKLDLHKHQRNTSERPKSDR</sequence>
<reference evidence="3" key="1">
    <citation type="submission" date="2018-11" db="EMBL/GenBank/DDBJ databases">
        <authorList>
            <person name="Alioto T."/>
            <person name="Alioto T."/>
        </authorList>
    </citation>
    <scope>NUCLEOTIDE SEQUENCE</scope>
</reference>
<dbReference type="PROSITE" id="PS50041">
    <property type="entry name" value="C_TYPE_LECTIN_2"/>
    <property type="match status" value="1"/>
</dbReference>
<protein>
    <recommendedName>
        <fullName evidence="2">C-type lectin domain-containing protein</fullName>
    </recommendedName>
</protein>
<feature type="domain" description="C-type lectin" evidence="2">
    <location>
        <begin position="97"/>
        <end position="197"/>
    </location>
</feature>
<keyword evidence="4" id="KW-1185">Reference proteome</keyword>
<feature type="region of interest" description="Disordered" evidence="1">
    <location>
        <begin position="212"/>
        <end position="248"/>
    </location>
</feature>
<dbReference type="CDD" id="cd00037">
    <property type="entry name" value="CLECT"/>
    <property type="match status" value="1"/>
</dbReference>
<dbReference type="InterPro" id="IPR050111">
    <property type="entry name" value="C-type_lectin/snaclec_domain"/>
</dbReference>
<dbReference type="InterPro" id="IPR001304">
    <property type="entry name" value="C-type_lectin-like"/>
</dbReference>
<dbReference type="EMBL" id="UYJE01000689">
    <property type="protein sequence ID" value="VDH95426.1"/>
    <property type="molecule type" value="Genomic_DNA"/>
</dbReference>
<dbReference type="SUPFAM" id="SSF56436">
    <property type="entry name" value="C-type lectin-like"/>
    <property type="match status" value="2"/>
</dbReference>
<dbReference type="InterPro" id="IPR016187">
    <property type="entry name" value="CTDL_fold"/>
</dbReference>